<feature type="compositionally biased region" description="Basic and acidic residues" evidence="1">
    <location>
        <begin position="230"/>
        <end position="247"/>
    </location>
</feature>
<feature type="region of interest" description="Disordered" evidence="1">
    <location>
        <begin position="205"/>
        <end position="254"/>
    </location>
</feature>
<dbReference type="Pfam" id="PF11969">
    <property type="entry name" value="DcpS_C"/>
    <property type="match status" value="1"/>
</dbReference>
<name>A0A167RE74_CALVF</name>
<proteinExistence type="predicted"/>
<feature type="compositionally biased region" description="Low complexity" evidence="1">
    <location>
        <begin position="35"/>
        <end position="45"/>
    </location>
</feature>
<dbReference type="Proteomes" id="UP000076738">
    <property type="component" value="Unassembled WGS sequence"/>
</dbReference>
<evidence type="ECO:0008006" key="4">
    <source>
        <dbReference type="Google" id="ProtNLM"/>
    </source>
</evidence>
<sequence>MPPSHPHPYAPRLGCPLCTIVACSRPSSAPPSPPSSAQASSAGPSDVGRPSPLWITPAGGEVIYTDEEVTAYIERREPVSSKGHIVLVLNAHIPSLYDLTPGSIPLLQRLLVLAPLLLSQNFPSHPFPPTSPAPAPEEQYSIGFLTPPLYDPRLPVRDHLHLHAYLGRADKAGWWGLRALAYGPVGWYGVEDLIAEIRESTSNNRVKTGYAGPRPIAQVPEAGVRTGLPDGRELLDPSRREPPREESVGSGQPA</sequence>
<protein>
    <recommendedName>
        <fullName evidence="4">HIT domain-containing protein</fullName>
    </recommendedName>
</protein>
<dbReference type="AlphaFoldDB" id="A0A167RE74"/>
<evidence type="ECO:0000313" key="2">
    <source>
        <dbReference type="EMBL" id="KZP00815.1"/>
    </source>
</evidence>
<dbReference type="SUPFAM" id="SSF54197">
    <property type="entry name" value="HIT-like"/>
    <property type="match status" value="1"/>
</dbReference>
<feature type="region of interest" description="Disordered" evidence="1">
    <location>
        <begin position="29"/>
        <end position="51"/>
    </location>
</feature>
<evidence type="ECO:0000313" key="3">
    <source>
        <dbReference type="Proteomes" id="UP000076738"/>
    </source>
</evidence>
<gene>
    <name evidence="2" type="ORF">CALVIDRAFT_594990</name>
</gene>
<accession>A0A167RE74</accession>
<dbReference type="OrthoDB" id="3361363at2759"/>
<keyword evidence="3" id="KW-1185">Reference proteome</keyword>
<reference evidence="2 3" key="1">
    <citation type="journal article" date="2016" name="Mol. Biol. Evol.">
        <title>Comparative Genomics of Early-Diverging Mushroom-Forming Fungi Provides Insights into the Origins of Lignocellulose Decay Capabilities.</title>
        <authorList>
            <person name="Nagy L.G."/>
            <person name="Riley R."/>
            <person name="Tritt A."/>
            <person name="Adam C."/>
            <person name="Daum C."/>
            <person name="Floudas D."/>
            <person name="Sun H."/>
            <person name="Yadav J.S."/>
            <person name="Pangilinan J."/>
            <person name="Larsson K.H."/>
            <person name="Matsuura K."/>
            <person name="Barry K."/>
            <person name="Labutti K."/>
            <person name="Kuo R."/>
            <person name="Ohm R.A."/>
            <person name="Bhattacharya S.S."/>
            <person name="Shirouzu T."/>
            <person name="Yoshinaga Y."/>
            <person name="Martin F.M."/>
            <person name="Grigoriev I.V."/>
            <person name="Hibbett D.S."/>
        </authorList>
    </citation>
    <scope>NUCLEOTIDE SEQUENCE [LARGE SCALE GENOMIC DNA]</scope>
    <source>
        <strain evidence="2 3">TUFC12733</strain>
    </source>
</reference>
<evidence type="ECO:0000256" key="1">
    <source>
        <dbReference type="SAM" id="MobiDB-lite"/>
    </source>
</evidence>
<dbReference type="EMBL" id="KV417268">
    <property type="protein sequence ID" value="KZP00815.1"/>
    <property type="molecule type" value="Genomic_DNA"/>
</dbReference>
<organism evidence="2 3">
    <name type="scientific">Calocera viscosa (strain TUFC12733)</name>
    <dbReference type="NCBI Taxonomy" id="1330018"/>
    <lineage>
        <taxon>Eukaryota</taxon>
        <taxon>Fungi</taxon>
        <taxon>Dikarya</taxon>
        <taxon>Basidiomycota</taxon>
        <taxon>Agaricomycotina</taxon>
        <taxon>Dacrymycetes</taxon>
        <taxon>Dacrymycetales</taxon>
        <taxon>Dacrymycetaceae</taxon>
        <taxon>Calocera</taxon>
    </lineage>
</organism>
<dbReference type="InterPro" id="IPR036265">
    <property type="entry name" value="HIT-like_sf"/>
</dbReference>
<dbReference type="Gene3D" id="3.30.428.10">
    <property type="entry name" value="HIT-like"/>
    <property type="match status" value="1"/>
</dbReference>
<dbReference type="STRING" id="1330018.A0A167RE74"/>